<dbReference type="AlphaFoldDB" id="A0A1F7SGX0"/>
<dbReference type="InterPro" id="IPR041916">
    <property type="entry name" value="Anti_sigma_zinc_sf"/>
</dbReference>
<name>A0A1F7SGX0_9BACT</name>
<evidence type="ECO:0000313" key="3">
    <source>
        <dbReference type="Proteomes" id="UP000178082"/>
    </source>
</evidence>
<evidence type="ECO:0000259" key="1">
    <source>
        <dbReference type="Pfam" id="PF13490"/>
    </source>
</evidence>
<reference evidence="2 3" key="1">
    <citation type="journal article" date="2016" name="Nat. Commun.">
        <title>Thousands of microbial genomes shed light on interconnected biogeochemical processes in an aquifer system.</title>
        <authorList>
            <person name="Anantharaman K."/>
            <person name="Brown C.T."/>
            <person name="Hug L.A."/>
            <person name="Sharon I."/>
            <person name="Castelle C.J."/>
            <person name="Probst A.J."/>
            <person name="Thomas B.C."/>
            <person name="Singh A."/>
            <person name="Wilkins M.J."/>
            <person name="Karaoz U."/>
            <person name="Brodie E.L."/>
            <person name="Williams K.H."/>
            <person name="Hubbard S.S."/>
            <person name="Banfield J.F."/>
        </authorList>
    </citation>
    <scope>NUCLEOTIDE SEQUENCE [LARGE SCALE GENOMIC DNA]</scope>
</reference>
<evidence type="ECO:0000313" key="2">
    <source>
        <dbReference type="EMBL" id="OGL53043.1"/>
    </source>
</evidence>
<dbReference type="Pfam" id="PF13490">
    <property type="entry name" value="zf-HC2"/>
    <property type="match status" value="1"/>
</dbReference>
<protein>
    <recommendedName>
        <fullName evidence="1">Putative zinc-finger domain-containing protein</fullName>
    </recommendedName>
</protein>
<feature type="domain" description="Putative zinc-finger" evidence="1">
    <location>
        <begin position="34"/>
        <end position="63"/>
    </location>
</feature>
<organism evidence="2 3">
    <name type="scientific">Candidatus Schekmanbacteria bacterium RIFCSPLOWO2_12_FULL_38_15</name>
    <dbReference type="NCBI Taxonomy" id="1817883"/>
    <lineage>
        <taxon>Bacteria</taxon>
        <taxon>Candidatus Schekmaniibacteriota</taxon>
    </lineage>
</organism>
<dbReference type="EMBL" id="MGDI01000028">
    <property type="protein sequence ID" value="OGL53043.1"/>
    <property type="molecule type" value="Genomic_DNA"/>
</dbReference>
<sequence length="235" mass="26950">MENRNKNIEDKFEMTFKKVMKTKTSFSVKNCLSEELISCYLDNLFDEKEKEAVEKHLSQCEKCLDEVILAKKAAKDELFLKPSKALIDKVLKLSESKKSTFDVVIEIAKGIIKIVETSLDTTLLIPRLAPVFVRGKDEKESYQSFSFVKKIGEIDLEIEVEKVEALVNLKVRTLSKRKKSVKNLVVSLKDENRELASDTMEDDFLCFENIEPKNYYIKISEKGETVGEFSLSLIS</sequence>
<dbReference type="Proteomes" id="UP000178082">
    <property type="component" value="Unassembled WGS sequence"/>
</dbReference>
<accession>A0A1F7SGX0</accession>
<comment type="caution">
    <text evidence="2">The sequence shown here is derived from an EMBL/GenBank/DDBJ whole genome shotgun (WGS) entry which is preliminary data.</text>
</comment>
<gene>
    <name evidence="2" type="ORF">A3G31_09050</name>
</gene>
<dbReference type="Gene3D" id="1.10.10.1320">
    <property type="entry name" value="Anti-sigma factor, zinc-finger domain"/>
    <property type="match status" value="1"/>
</dbReference>
<proteinExistence type="predicted"/>
<dbReference type="STRING" id="1817883.A3G31_09050"/>
<dbReference type="InterPro" id="IPR027383">
    <property type="entry name" value="Znf_put"/>
</dbReference>